<dbReference type="PANTHER" id="PTHR24292:SF100">
    <property type="entry name" value="CYTOCHROME P450 6A16, ISOFORM B-RELATED"/>
    <property type="match status" value="1"/>
</dbReference>
<evidence type="ECO:0000256" key="2">
    <source>
        <dbReference type="ARBA" id="ARBA00004174"/>
    </source>
</evidence>
<evidence type="ECO:0000256" key="6">
    <source>
        <dbReference type="ARBA" id="ARBA00022723"/>
    </source>
</evidence>
<evidence type="ECO:0000256" key="1">
    <source>
        <dbReference type="ARBA" id="ARBA00001971"/>
    </source>
</evidence>
<dbReference type="InterPro" id="IPR017972">
    <property type="entry name" value="Cyt_P450_CS"/>
</dbReference>
<reference evidence="16" key="1">
    <citation type="submission" date="2022-01" db="EMBL/GenBank/DDBJ databases">
        <authorList>
            <person name="King R."/>
        </authorList>
    </citation>
    <scope>NUCLEOTIDE SEQUENCE</scope>
</reference>
<dbReference type="GO" id="GO:0005506">
    <property type="term" value="F:iron ion binding"/>
    <property type="evidence" value="ECO:0007669"/>
    <property type="project" value="InterPro"/>
</dbReference>
<evidence type="ECO:0000256" key="11">
    <source>
        <dbReference type="ARBA" id="ARBA00023033"/>
    </source>
</evidence>
<organism evidence="16 17">
    <name type="scientific">Phaedon cochleariae</name>
    <name type="common">Mustard beetle</name>
    <dbReference type="NCBI Taxonomy" id="80249"/>
    <lineage>
        <taxon>Eukaryota</taxon>
        <taxon>Metazoa</taxon>
        <taxon>Ecdysozoa</taxon>
        <taxon>Arthropoda</taxon>
        <taxon>Hexapoda</taxon>
        <taxon>Insecta</taxon>
        <taxon>Pterygota</taxon>
        <taxon>Neoptera</taxon>
        <taxon>Endopterygota</taxon>
        <taxon>Coleoptera</taxon>
        <taxon>Polyphaga</taxon>
        <taxon>Cucujiformia</taxon>
        <taxon>Chrysomeloidea</taxon>
        <taxon>Chrysomelidae</taxon>
        <taxon>Chrysomelinae</taxon>
        <taxon>Chrysomelini</taxon>
        <taxon>Phaedon</taxon>
    </lineage>
</organism>
<evidence type="ECO:0000256" key="8">
    <source>
        <dbReference type="ARBA" id="ARBA00022848"/>
    </source>
</evidence>
<dbReference type="CDD" id="cd11056">
    <property type="entry name" value="CYP6-like"/>
    <property type="match status" value="1"/>
</dbReference>
<dbReference type="Gene3D" id="1.10.630.10">
    <property type="entry name" value="Cytochrome P450"/>
    <property type="match status" value="1"/>
</dbReference>
<dbReference type="GO" id="GO:0020037">
    <property type="term" value="F:heme binding"/>
    <property type="evidence" value="ECO:0007669"/>
    <property type="project" value="InterPro"/>
</dbReference>
<dbReference type="InterPro" id="IPR001128">
    <property type="entry name" value="Cyt_P450"/>
</dbReference>
<feature type="binding site" description="axial binding residue" evidence="13">
    <location>
        <position position="450"/>
    </location>
    <ligand>
        <name>heme</name>
        <dbReference type="ChEBI" id="CHEBI:30413"/>
    </ligand>
    <ligandPart>
        <name>Fe</name>
        <dbReference type="ChEBI" id="CHEBI:18248"/>
    </ligandPart>
</feature>
<dbReference type="PROSITE" id="PS00086">
    <property type="entry name" value="CYTOCHROME_P450"/>
    <property type="match status" value="1"/>
</dbReference>
<dbReference type="PANTHER" id="PTHR24292">
    <property type="entry name" value="CYTOCHROME P450"/>
    <property type="match status" value="1"/>
</dbReference>
<keyword evidence="8" id="KW-0492">Microsome</keyword>
<evidence type="ECO:0000256" key="3">
    <source>
        <dbReference type="ARBA" id="ARBA00004406"/>
    </source>
</evidence>
<dbReference type="PRINTS" id="PR00463">
    <property type="entry name" value="EP450I"/>
</dbReference>
<evidence type="ECO:0000256" key="4">
    <source>
        <dbReference type="ARBA" id="ARBA00010617"/>
    </source>
</evidence>
<dbReference type="AlphaFoldDB" id="A0A9N9SFZ3"/>
<sequence>MAPFLEIFGYSVLFVITSAVMVYGYFMYSYQYWKKKKMPYLEPTFPNGNNLQLFTKTFGVPLYAMDFYRQIKDRGWKFAGIYTVARPVLVIVDPEYMKDILVKDFDHFIDRGFYYNEKKDVLSAHLFALDMAKWRDMRVKLTPTFTSGKIKMMFPMMLEVSNYMTEAIDKCIDERRDIDIREFLARFTTDVIGACAFGIDCNSFKNPDAEFREMGQKIFEVRNVYHLFKLMLIANAPELALKLDVGISRGDIEGFFRKILGQTMKYREENNVNRPDFLQLLINLMNSTKDTETPFTFEQLLSEVFLFFLAGFDTSSSAMSFALYEMARQPEIQEKLRDEINSILEEGDGNVTYENINKMTYLQQVIDETLRIYPSVPNLQRKCVKQYKMRDTDFVIEKGTQVLLPIISLHRDPQYYPDPLKFDPDRFSIENKKNRNSILHIPFGEGPRNCIGLRFGVLQTKIGIVQILRKYRLSISPSTKMPLTLDPGVFLIRSVETLYLLAEKIAY</sequence>
<evidence type="ECO:0000256" key="7">
    <source>
        <dbReference type="ARBA" id="ARBA00022824"/>
    </source>
</evidence>
<evidence type="ECO:0000256" key="10">
    <source>
        <dbReference type="ARBA" id="ARBA00023004"/>
    </source>
</evidence>
<dbReference type="GO" id="GO:0004497">
    <property type="term" value="F:monooxygenase activity"/>
    <property type="evidence" value="ECO:0007669"/>
    <property type="project" value="UniProtKB-KW"/>
</dbReference>
<name>A0A9N9SFZ3_PHACE</name>
<keyword evidence="17" id="KW-1185">Reference proteome</keyword>
<gene>
    <name evidence="16" type="ORF">PHAECO_LOCUS7908</name>
</gene>
<keyword evidence="12 15" id="KW-0472">Membrane</keyword>
<dbReference type="InterPro" id="IPR002401">
    <property type="entry name" value="Cyt_P450_E_grp-I"/>
</dbReference>
<evidence type="ECO:0000313" key="16">
    <source>
        <dbReference type="EMBL" id="CAG9820496.1"/>
    </source>
</evidence>
<dbReference type="InterPro" id="IPR050476">
    <property type="entry name" value="Insect_CytP450_Detox"/>
</dbReference>
<keyword evidence="11 14" id="KW-0503">Monooxygenase</keyword>
<comment type="similarity">
    <text evidence="4 14">Belongs to the cytochrome P450 family.</text>
</comment>
<comment type="cofactor">
    <cofactor evidence="1 13">
        <name>heme</name>
        <dbReference type="ChEBI" id="CHEBI:30413"/>
    </cofactor>
</comment>
<evidence type="ECO:0008006" key="18">
    <source>
        <dbReference type="Google" id="ProtNLM"/>
    </source>
</evidence>
<dbReference type="OrthoDB" id="2789670at2759"/>
<reference evidence="16" key="2">
    <citation type="submission" date="2022-10" db="EMBL/GenBank/DDBJ databases">
        <authorList>
            <consortium name="ENA_rothamsted_submissions"/>
            <consortium name="culmorum"/>
            <person name="King R."/>
        </authorList>
    </citation>
    <scope>NUCLEOTIDE SEQUENCE</scope>
</reference>
<keyword evidence="10 13" id="KW-0408">Iron</keyword>
<keyword evidence="15" id="KW-1133">Transmembrane helix</keyword>
<comment type="subcellular location">
    <subcellularLocation>
        <location evidence="3">Endoplasmic reticulum membrane</location>
        <topology evidence="3">Peripheral membrane protein</topology>
    </subcellularLocation>
    <subcellularLocation>
        <location evidence="2">Microsome membrane</location>
        <topology evidence="2">Peripheral membrane protein</topology>
    </subcellularLocation>
</comment>
<evidence type="ECO:0000256" key="13">
    <source>
        <dbReference type="PIRSR" id="PIRSR602401-1"/>
    </source>
</evidence>
<dbReference type="EMBL" id="OU896710">
    <property type="protein sequence ID" value="CAG9820496.1"/>
    <property type="molecule type" value="Genomic_DNA"/>
</dbReference>
<evidence type="ECO:0000256" key="15">
    <source>
        <dbReference type="SAM" id="Phobius"/>
    </source>
</evidence>
<dbReference type="PRINTS" id="PR00385">
    <property type="entry name" value="P450"/>
</dbReference>
<dbReference type="SUPFAM" id="SSF48264">
    <property type="entry name" value="Cytochrome P450"/>
    <property type="match status" value="1"/>
</dbReference>
<keyword evidence="9 14" id="KW-0560">Oxidoreductase</keyword>
<evidence type="ECO:0000256" key="12">
    <source>
        <dbReference type="ARBA" id="ARBA00023136"/>
    </source>
</evidence>
<dbReference type="Pfam" id="PF00067">
    <property type="entry name" value="p450"/>
    <property type="match status" value="1"/>
</dbReference>
<keyword evidence="7" id="KW-0256">Endoplasmic reticulum</keyword>
<evidence type="ECO:0000256" key="9">
    <source>
        <dbReference type="ARBA" id="ARBA00023002"/>
    </source>
</evidence>
<dbReference type="FunFam" id="1.10.630.10:FF:000042">
    <property type="entry name" value="Cytochrome P450"/>
    <property type="match status" value="1"/>
</dbReference>
<keyword evidence="5 13" id="KW-0349">Heme</keyword>
<dbReference type="Proteomes" id="UP001153737">
    <property type="component" value="Chromosome 4"/>
</dbReference>
<keyword evidence="15" id="KW-0812">Transmembrane</keyword>
<feature type="transmembrane region" description="Helical" evidence="15">
    <location>
        <begin position="7"/>
        <end position="28"/>
    </location>
</feature>
<evidence type="ECO:0000256" key="14">
    <source>
        <dbReference type="RuleBase" id="RU000461"/>
    </source>
</evidence>
<proteinExistence type="inferred from homology"/>
<dbReference type="GO" id="GO:0016705">
    <property type="term" value="F:oxidoreductase activity, acting on paired donors, with incorporation or reduction of molecular oxygen"/>
    <property type="evidence" value="ECO:0007669"/>
    <property type="project" value="InterPro"/>
</dbReference>
<protein>
    <recommendedName>
        <fullName evidence="18">Cytochrome P450</fullName>
    </recommendedName>
</protein>
<keyword evidence="6 13" id="KW-0479">Metal-binding</keyword>
<dbReference type="GO" id="GO:0005789">
    <property type="term" value="C:endoplasmic reticulum membrane"/>
    <property type="evidence" value="ECO:0007669"/>
    <property type="project" value="UniProtKB-SubCell"/>
</dbReference>
<dbReference type="InterPro" id="IPR036396">
    <property type="entry name" value="Cyt_P450_sf"/>
</dbReference>
<evidence type="ECO:0000313" key="17">
    <source>
        <dbReference type="Proteomes" id="UP001153737"/>
    </source>
</evidence>
<evidence type="ECO:0000256" key="5">
    <source>
        <dbReference type="ARBA" id="ARBA00022617"/>
    </source>
</evidence>
<accession>A0A9N9SFZ3</accession>